<dbReference type="GeneID" id="43667709"/>
<dbReference type="RefSeq" id="XP_031937605.1">
    <property type="nucleotide sequence ID" value="XM_032083018.1"/>
</dbReference>
<name>A0A5N7D1J7_9EURO</name>
<dbReference type="Proteomes" id="UP000325579">
    <property type="component" value="Unassembled WGS sequence"/>
</dbReference>
<feature type="transmembrane region" description="Helical" evidence="1">
    <location>
        <begin position="31"/>
        <end position="55"/>
    </location>
</feature>
<keyword evidence="1" id="KW-1133">Transmembrane helix</keyword>
<dbReference type="EMBL" id="ML736818">
    <property type="protein sequence ID" value="KAE8400286.1"/>
    <property type="molecule type" value="Genomic_DNA"/>
</dbReference>
<proteinExistence type="predicted"/>
<protein>
    <submittedName>
        <fullName evidence="2">Uncharacterized protein</fullName>
    </submittedName>
</protein>
<keyword evidence="1" id="KW-0472">Membrane</keyword>
<keyword evidence="1" id="KW-0812">Transmembrane</keyword>
<gene>
    <name evidence="2" type="ORF">BDV37DRAFT_258187</name>
</gene>
<keyword evidence="3" id="KW-1185">Reference proteome</keyword>
<accession>A0A5N7D1J7</accession>
<sequence length="90" mass="9869">MQISSDKGVFKRSPLTSSLPLSSIDLFTHPLTLLCATSIFIMVCLSTAPALLFALQALIIPVFAITSGQDSHDIVARQSGCNDNEFYHRW</sequence>
<evidence type="ECO:0000313" key="3">
    <source>
        <dbReference type="Proteomes" id="UP000325579"/>
    </source>
</evidence>
<dbReference type="AlphaFoldDB" id="A0A5N7D1J7"/>
<evidence type="ECO:0000256" key="1">
    <source>
        <dbReference type="SAM" id="Phobius"/>
    </source>
</evidence>
<reference evidence="2 3" key="1">
    <citation type="submission" date="2019-04" db="EMBL/GenBank/DDBJ databases">
        <authorList>
            <consortium name="DOE Joint Genome Institute"/>
            <person name="Mondo S."/>
            <person name="Kjaerbolling I."/>
            <person name="Vesth T."/>
            <person name="Frisvad J.C."/>
            <person name="Nybo J.L."/>
            <person name="Theobald S."/>
            <person name="Kildgaard S."/>
            <person name="Isbrandt T."/>
            <person name="Kuo A."/>
            <person name="Sato A."/>
            <person name="Lyhne E.K."/>
            <person name="Kogle M.E."/>
            <person name="Wiebenga A."/>
            <person name="Kun R.S."/>
            <person name="Lubbers R.J."/>
            <person name="Makela M.R."/>
            <person name="Barry K."/>
            <person name="Chovatia M."/>
            <person name="Clum A."/>
            <person name="Daum C."/>
            <person name="Haridas S."/>
            <person name="He G."/>
            <person name="LaButti K."/>
            <person name="Lipzen A."/>
            <person name="Riley R."/>
            <person name="Salamov A."/>
            <person name="Simmons B.A."/>
            <person name="Magnuson J.K."/>
            <person name="Henrissat B."/>
            <person name="Mortensen U.H."/>
            <person name="Larsen T.O."/>
            <person name="Devries R.P."/>
            <person name="Grigoriev I.V."/>
            <person name="Machida M."/>
            <person name="Baker S.E."/>
            <person name="Andersen M.R."/>
            <person name="Cantor M.N."/>
            <person name="Hua S.X."/>
        </authorList>
    </citation>
    <scope>NUCLEOTIDE SEQUENCE [LARGE SCALE GENOMIC DNA]</scope>
    <source>
        <strain evidence="2 3">CBS 119388</strain>
    </source>
</reference>
<organism evidence="2 3">
    <name type="scientific">Aspergillus pseudonomiae</name>
    <dbReference type="NCBI Taxonomy" id="1506151"/>
    <lineage>
        <taxon>Eukaryota</taxon>
        <taxon>Fungi</taxon>
        <taxon>Dikarya</taxon>
        <taxon>Ascomycota</taxon>
        <taxon>Pezizomycotina</taxon>
        <taxon>Eurotiomycetes</taxon>
        <taxon>Eurotiomycetidae</taxon>
        <taxon>Eurotiales</taxon>
        <taxon>Aspergillaceae</taxon>
        <taxon>Aspergillus</taxon>
        <taxon>Aspergillus subgen. Circumdati</taxon>
    </lineage>
</organism>
<evidence type="ECO:0000313" key="2">
    <source>
        <dbReference type="EMBL" id="KAE8400286.1"/>
    </source>
</evidence>